<evidence type="ECO:0008006" key="4">
    <source>
        <dbReference type="Google" id="ProtNLM"/>
    </source>
</evidence>
<evidence type="ECO:0000313" key="3">
    <source>
        <dbReference type="Proteomes" id="UP000220836"/>
    </source>
</evidence>
<sequence>MSLTKQHELHERRKTRNIGLGLTLAAFVAIVLGLTVVKISSPSFQMQPEAAANGN</sequence>
<keyword evidence="1" id="KW-0812">Transmembrane</keyword>
<dbReference type="Proteomes" id="UP000220836">
    <property type="component" value="Unassembled WGS sequence"/>
</dbReference>
<protein>
    <recommendedName>
        <fullName evidence="4">Cytochrome C oxidase assembly protein</fullName>
    </recommendedName>
</protein>
<accession>A0A238L5E7</accession>
<feature type="transmembrane region" description="Helical" evidence="1">
    <location>
        <begin position="20"/>
        <end position="39"/>
    </location>
</feature>
<keyword evidence="3" id="KW-1185">Reference proteome</keyword>
<dbReference type="EMBL" id="FXYH01000022">
    <property type="protein sequence ID" value="SMX49612.1"/>
    <property type="molecule type" value="Genomic_DNA"/>
</dbReference>
<dbReference type="AlphaFoldDB" id="A0A238L5E7"/>
<keyword evidence="1" id="KW-1133">Transmembrane helix</keyword>
<evidence type="ECO:0000256" key="1">
    <source>
        <dbReference type="SAM" id="Phobius"/>
    </source>
</evidence>
<evidence type="ECO:0000313" key="2">
    <source>
        <dbReference type="EMBL" id="SMX49612.1"/>
    </source>
</evidence>
<dbReference type="RefSeq" id="WP_170125944.1">
    <property type="nucleotide sequence ID" value="NZ_FXYH01000022.1"/>
</dbReference>
<organism evidence="2 3">
    <name type="scientific">Pelagimonas varians</name>
    <dbReference type="NCBI Taxonomy" id="696760"/>
    <lineage>
        <taxon>Bacteria</taxon>
        <taxon>Pseudomonadati</taxon>
        <taxon>Pseudomonadota</taxon>
        <taxon>Alphaproteobacteria</taxon>
        <taxon>Rhodobacterales</taxon>
        <taxon>Roseobacteraceae</taxon>
        <taxon>Pelagimonas</taxon>
    </lineage>
</organism>
<keyword evidence="1" id="KW-0472">Membrane</keyword>
<proteinExistence type="predicted"/>
<name>A0A238L5E7_9RHOB</name>
<reference evidence="2 3" key="1">
    <citation type="submission" date="2017-05" db="EMBL/GenBank/DDBJ databases">
        <authorList>
            <person name="Song R."/>
            <person name="Chenine A.L."/>
            <person name="Ruprecht R.M."/>
        </authorList>
    </citation>
    <scope>NUCLEOTIDE SEQUENCE [LARGE SCALE GENOMIC DNA]</scope>
    <source>
        <strain evidence="2 3">CECT 8663</strain>
    </source>
</reference>
<gene>
    <name evidence="2" type="ORF">PEV8663_04252</name>
</gene>